<keyword evidence="4" id="KW-1185">Reference proteome</keyword>
<dbReference type="InterPro" id="IPR029044">
    <property type="entry name" value="Nucleotide-diphossugar_trans"/>
</dbReference>
<dbReference type="GO" id="GO:0016757">
    <property type="term" value="F:glycosyltransferase activity"/>
    <property type="evidence" value="ECO:0007669"/>
    <property type="project" value="UniProtKB-KW"/>
</dbReference>
<proteinExistence type="predicted"/>
<dbReference type="PANTHER" id="PTHR43685">
    <property type="entry name" value="GLYCOSYLTRANSFERASE"/>
    <property type="match status" value="1"/>
</dbReference>
<comment type="caution">
    <text evidence="3">The sequence shown here is derived from an EMBL/GenBank/DDBJ whole genome shotgun (WGS) entry which is preliminary data.</text>
</comment>
<dbReference type="EC" id="2.4.-.-" evidence="3"/>
<dbReference type="InterPro" id="IPR001173">
    <property type="entry name" value="Glyco_trans_2-like"/>
</dbReference>
<dbReference type="SUPFAM" id="SSF53448">
    <property type="entry name" value="Nucleotide-diphospho-sugar transferases"/>
    <property type="match status" value="1"/>
</dbReference>
<dbReference type="EMBL" id="JAUEIE010000001">
    <property type="protein sequence ID" value="MDN0021853.1"/>
    <property type="molecule type" value="Genomic_DNA"/>
</dbReference>
<dbReference type="Proteomes" id="UP001167831">
    <property type="component" value="Unassembled WGS sequence"/>
</dbReference>
<evidence type="ECO:0000313" key="5">
    <source>
        <dbReference type="Proteomes" id="UP001168478"/>
    </source>
</evidence>
<organism evidence="3 5">
    <name type="scientific">Leyella lascolaii</name>
    <dbReference type="NCBI Taxonomy" id="1776379"/>
    <lineage>
        <taxon>Bacteria</taxon>
        <taxon>Pseudomonadati</taxon>
        <taxon>Bacteroidota</taxon>
        <taxon>Bacteroidia</taxon>
        <taxon>Bacteroidales</taxon>
        <taxon>Prevotellaceae</taxon>
        <taxon>Leyella</taxon>
    </lineage>
</organism>
<dbReference type="Gene3D" id="3.90.550.10">
    <property type="entry name" value="Spore Coat Polysaccharide Biosynthesis Protein SpsA, Chain A"/>
    <property type="match status" value="1"/>
</dbReference>
<evidence type="ECO:0000313" key="2">
    <source>
        <dbReference type="EMBL" id="MDN0021853.1"/>
    </source>
</evidence>
<reference evidence="3" key="1">
    <citation type="submission" date="2023-06" db="EMBL/GenBank/DDBJ databases">
        <authorList>
            <person name="Zeman M."/>
            <person name="Kubasova T."/>
            <person name="Jahodarova E."/>
            <person name="Nykrynova M."/>
            <person name="Rychlik I."/>
        </authorList>
    </citation>
    <scope>NUCLEOTIDE SEQUENCE</scope>
    <source>
        <strain evidence="3">ET15</strain>
        <strain evidence="2">ET37</strain>
    </source>
</reference>
<feature type="domain" description="Glycosyltransferase 2-like" evidence="1">
    <location>
        <begin position="9"/>
        <end position="142"/>
    </location>
</feature>
<dbReference type="PANTHER" id="PTHR43685:SF2">
    <property type="entry name" value="GLYCOSYLTRANSFERASE 2-LIKE DOMAIN-CONTAINING PROTEIN"/>
    <property type="match status" value="1"/>
</dbReference>
<dbReference type="AlphaFoldDB" id="A0AAW7JR26"/>
<keyword evidence="3" id="KW-0808">Transferase</keyword>
<dbReference type="EMBL" id="JAUEIF010000001">
    <property type="protein sequence ID" value="MDN0024350.1"/>
    <property type="molecule type" value="Genomic_DNA"/>
</dbReference>
<gene>
    <name evidence="2" type="ORF">QVN81_02265</name>
    <name evidence="3" type="ORF">QVN84_02260</name>
</gene>
<dbReference type="Pfam" id="PF00535">
    <property type="entry name" value="Glycos_transf_2"/>
    <property type="match status" value="1"/>
</dbReference>
<evidence type="ECO:0000313" key="4">
    <source>
        <dbReference type="Proteomes" id="UP001167831"/>
    </source>
</evidence>
<protein>
    <submittedName>
        <fullName evidence="3">Glycosyltransferase family 2 protein</fullName>
        <ecNumber evidence="3">2.4.-.-</ecNumber>
    </submittedName>
</protein>
<dbReference type="CDD" id="cd06433">
    <property type="entry name" value="GT_2_WfgS_like"/>
    <property type="match status" value="1"/>
</dbReference>
<name>A0AAW7JR26_9BACT</name>
<accession>A0AAW7JR26</accession>
<evidence type="ECO:0000313" key="3">
    <source>
        <dbReference type="EMBL" id="MDN0024350.1"/>
    </source>
</evidence>
<reference evidence="3" key="2">
    <citation type="submission" date="2023-08" db="EMBL/GenBank/DDBJ databases">
        <title>Identification and characterization of horizontal gene transfer across gut microbiota members of farm animals based on homology search.</title>
        <authorList>
            <person name="Schwarzerova J."/>
            <person name="Nykrynova M."/>
            <person name="Jureckova K."/>
            <person name="Cejkova D."/>
            <person name="Rychlik I."/>
        </authorList>
    </citation>
    <scope>NUCLEOTIDE SEQUENCE</scope>
    <source>
        <strain evidence="3">ET15</strain>
        <strain evidence="2">ET37</strain>
    </source>
</reference>
<dbReference type="InterPro" id="IPR050834">
    <property type="entry name" value="Glycosyltransf_2"/>
</dbReference>
<sequence>MDCRNIRFTVVTCTYNAERTVKTTLDSVMGQTWRNVEHIIMDGGSADGTVAVAESYKAESDATDRGHEVVIVSEPDNGLYDAMNKALGRATGDYVVFMNAGDFYPSPHTLSDIAACVGTDGELPAVLYGDTDLVDKEGRFVAHRRLTPPERLDWKSFRHGMLVCHQAFYARADIARAVPYDLRYRFSADVDWCIRIMKRAARERLALRNVNMVVVNYLAEGMTTENHRASLKERFRVMCVHYGTLPTVAMHLWFVVRALLRR</sequence>
<dbReference type="Proteomes" id="UP001168478">
    <property type="component" value="Unassembled WGS sequence"/>
</dbReference>
<keyword evidence="3" id="KW-0328">Glycosyltransferase</keyword>
<dbReference type="RefSeq" id="WP_289824589.1">
    <property type="nucleotide sequence ID" value="NZ_JAUEIE010000001.1"/>
</dbReference>
<evidence type="ECO:0000259" key="1">
    <source>
        <dbReference type="Pfam" id="PF00535"/>
    </source>
</evidence>